<feature type="region of interest" description="Disordered" evidence="1">
    <location>
        <begin position="174"/>
        <end position="212"/>
    </location>
</feature>
<evidence type="ECO:0000313" key="4">
    <source>
        <dbReference type="Proteomes" id="UP000671399"/>
    </source>
</evidence>
<feature type="transmembrane region" description="Helical" evidence="2">
    <location>
        <begin position="124"/>
        <end position="141"/>
    </location>
</feature>
<dbReference type="Pfam" id="PF14329">
    <property type="entry name" value="DUF4386"/>
    <property type="match status" value="2"/>
</dbReference>
<feature type="transmembrane region" description="Helical" evidence="2">
    <location>
        <begin position="414"/>
        <end position="436"/>
    </location>
</feature>
<gene>
    <name evidence="3" type="ORF">JQN83_27305</name>
</gene>
<dbReference type="RefSeq" id="WP_208570027.1">
    <property type="nucleotide sequence ID" value="NZ_JAGFWR010000025.1"/>
</dbReference>
<evidence type="ECO:0000256" key="1">
    <source>
        <dbReference type="SAM" id="MobiDB-lite"/>
    </source>
</evidence>
<dbReference type="Proteomes" id="UP000671399">
    <property type="component" value="Unassembled WGS sequence"/>
</dbReference>
<reference evidence="3 4" key="1">
    <citation type="submission" date="2021-03" db="EMBL/GenBank/DDBJ databases">
        <authorList>
            <person name="Lee D.-H."/>
        </authorList>
    </citation>
    <scope>NUCLEOTIDE SEQUENCE [LARGE SCALE GENOMIC DNA]</scope>
    <source>
        <strain evidence="3 4">MMS20-R2-23</strain>
    </source>
</reference>
<keyword evidence="2" id="KW-0812">Transmembrane</keyword>
<feature type="transmembrane region" description="Helical" evidence="2">
    <location>
        <begin position="386"/>
        <end position="408"/>
    </location>
</feature>
<feature type="transmembrane region" description="Helical" evidence="2">
    <location>
        <begin position="273"/>
        <end position="296"/>
    </location>
</feature>
<comment type="caution">
    <text evidence="3">The sequence shown here is derived from an EMBL/GenBank/DDBJ whole genome shotgun (WGS) entry which is preliminary data.</text>
</comment>
<evidence type="ECO:0000256" key="2">
    <source>
        <dbReference type="SAM" id="Phobius"/>
    </source>
</evidence>
<name>A0ABS3VG02_9ACTN</name>
<feature type="compositionally biased region" description="Low complexity" evidence="1">
    <location>
        <begin position="458"/>
        <end position="470"/>
    </location>
</feature>
<feature type="transmembrane region" description="Helical" evidence="2">
    <location>
        <begin position="230"/>
        <end position="253"/>
    </location>
</feature>
<evidence type="ECO:0000313" key="3">
    <source>
        <dbReference type="EMBL" id="MBO4164490.1"/>
    </source>
</evidence>
<feature type="transmembrane region" description="Helical" evidence="2">
    <location>
        <begin position="95"/>
        <end position="117"/>
    </location>
</feature>
<feature type="transmembrane region" description="Helical" evidence="2">
    <location>
        <begin position="32"/>
        <end position="52"/>
    </location>
</feature>
<proteinExistence type="predicted"/>
<feature type="compositionally biased region" description="Low complexity" evidence="1">
    <location>
        <begin position="183"/>
        <end position="208"/>
    </location>
</feature>
<feature type="transmembrane region" description="Helical" evidence="2">
    <location>
        <begin position="317"/>
        <end position="336"/>
    </location>
</feature>
<protein>
    <submittedName>
        <fullName evidence="3">DUF4386 domain-containing protein</fullName>
    </submittedName>
</protein>
<feature type="transmembrane region" description="Helical" evidence="2">
    <location>
        <begin position="356"/>
        <end position="379"/>
    </location>
</feature>
<organism evidence="3 4">
    <name type="scientific">Micromonospora antibiotica</name>
    <dbReference type="NCBI Taxonomy" id="2807623"/>
    <lineage>
        <taxon>Bacteria</taxon>
        <taxon>Bacillati</taxon>
        <taxon>Actinomycetota</taxon>
        <taxon>Actinomycetes</taxon>
        <taxon>Micromonosporales</taxon>
        <taxon>Micromonosporaceae</taxon>
        <taxon>Micromonospora</taxon>
    </lineage>
</organism>
<feature type="transmembrane region" description="Helical" evidence="2">
    <location>
        <begin position="64"/>
        <end position="83"/>
    </location>
</feature>
<dbReference type="EMBL" id="JAGFWR010000025">
    <property type="protein sequence ID" value="MBO4164490.1"/>
    <property type="molecule type" value="Genomic_DNA"/>
</dbReference>
<keyword evidence="2" id="KW-0472">Membrane</keyword>
<keyword evidence="2" id="KW-1133">Transmembrane helix</keyword>
<feature type="transmembrane region" description="Helical" evidence="2">
    <location>
        <begin position="147"/>
        <end position="168"/>
    </location>
</feature>
<keyword evidence="4" id="KW-1185">Reference proteome</keyword>
<accession>A0ABS3VG02</accession>
<feature type="region of interest" description="Disordered" evidence="1">
    <location>
        <begin position="440"/>
        <end position="470"/>
    </location>
</feature>
<dbReference type="InterPro" id="IPR025495">
    <property type="entry name" value="DUF4386"/>
</dbReference>
<sequence length="470" mass="47557">MSLRVAGRWAGAFFLAAFVAYGAGSALAGHPAGVVLVLANSVLVAAIGALAFRALRRVQPGAAWVYLVTRGAEAFLLAAGIVLRDRFGDGAGDLAYQLAMLALGLGSVPFCLTLARWHWLPRWLALWGTVGYALLAVGAAAELAGVAVGVALAVPGGLFEVVFGLRLLTRGFTPPGPAPGPRTSASASDADAPATTGGAAAPNNTGGAVVPNNTGGADGVGAGGSRARRAALAAGLGLLLMAVLAGWANFGVVQPLVDTDAAASATRLPARQGALTLAVVALYTVACLDVLVGWALRALLSRTRPTVALLSAWCRTGYAVVLAVALTHLIAVAGLLRDGAGADRLAADGPPRLTGFQQVWDLGLLLFGVHLLLVGWLAWRSDTVPTWVAALVAVAGAGYLADSVGSLLSADQPVQVSGVTFVGEVVLMGWLLTYAARHRSPGATPPDDAPDADRTGTARRATTLGRCGPS</sequence>